<accession>A0A1U7HM49</accession>
<dbReference type="SUPFAM" id="SSF161033">
    <property type="entry name" value="Photosystem II reaction center protein M, PsbM"/>
    <property type="match status" value="1"/>
</dbReference>
<comment type="caution">
    <text evidence="9">The sequence shown here is derived from an EMBL/GenBank/DDBJ whole genome shotgun (WGS) entry which is preliminary data.</text>
</comment>
<feature type="transmembrane region" description="Helical" evidence="8">
    <location>
        <begin position="6"/>
        <end position="27"/>
    </location>
</feature>
<dbReference type="RefSeq" id="WP_015190115.1">
    <property type="nucleotide sequence ID" value="NZ_CAWMVK010000004.1"/>
</dbReference>
<comment type="subcellular location">
    <subcellularLocation>
        <location evidence="8">Cellular thylakoid membrane</location>
        <topology evidence="8">Single-pass membrane protein</topology>
    </subcellularLocation>
    <subcellularLocation>
        <location evidence="1">Membrane</location>
        <topology evidence="1">Single-pass membrane protein</topology>
    </subcellularLocation>
</comment>
<evidence type="ECO:0000256" key="8">
    <source>
        <dbReference type="HAMAP-Rule" id="MF_00438"/>
    </source>
</evidence>
<dbReference type="GO" id="GO:0009523">
    <property type="term" value="C:photosystem II"/>
    <property type="evidence" value="ECO:0007669"/>
    <property type="project" value="UniProtKB-KW"/>
</dbReference>
<evidence type="ECO:0000313" key="9">
    <source>
        <dbReference type="EMBL" id="OKH24618.1"/>
    </source>
</evidence>
<dbReference type="PANTHER" id="PTHR35774">
    <property type="entry name" value="PHOTOSYSTEM II REACTION CENTER PROTEIN M"/>
    <property type="match status" value="1"/>
</dbReference>
<gene>
    <name evidence="8" type="primary">psbM</name>
    <name evidence="9" type="ORF">NIES1031_15025</name>
</gene>
<comment type="similarity">
    <text evidence="8">Belongs to the PsbM family.</text>
</comment>
<keyword evidence="5 8" id="KW-1133">Transmembrane helix</keyword>
<organism evidence="9 10">
    <name type="scientific">Chroogloeocystis siderophila 5.2 s.c.1</name>
    <dbReference type="NCBI Taxonomy" id="247279"/>
    <lineage>
        <taxon>Bacteria</taxon>
        <taxon>Bacillati</taxon>
        <taxon>Cyanobacteriota</taxon>
        <taxon>Cyanophyceae</taxon>
        <taxon>Oscillatoriophycideae</taxon>
        <taxon>Chroococcales</taxon>
        <taxon>Chroococcaceae</taxon>
        <taxon>Chroogloeocystis</taxon>
    </lineage>
</organism>
<dbReference type="STRING" id="247279.NIES1031_15025"/>
<evidence type="ECO:0000256" key="5">
    <source>
        <dbReference type="ARBA" id="ARBA00022989"/>
    </source>
</evidence>
<keyword evidence="8" id="KW-0793">Thylakoid</keyword>
<keyword evidence="2 8" id="KW-0674">Reaction center</keyword>
<proteinExistence type="inferred from homology"/>
<evidence type="ECO:0000256" key="2">
    <source>
        <dbReference type="ARBA" id="ARBA00022469"/>
    </source>
</evidence>
<dbReference type="Proteomes" id="UP000185984">
    <property type="component" value="Unassembled WGS sequence"/>
</dbReference>
<dbReference type="PANTHER" id="PTHR35774:SF1">
    <property type="entry name" value="PHOTOSYSTEM II REACTION CENTER PROTEIN M"/>
    <property type="match status" value="1"/>
</dbReference>
<evidence type="ECO:0000256" key="3">
    <source>
        <dbReference type="ARBA" id="ARBA00022531"/>
    </source>
</evidence>
<dbReference type="HAMAP" id="MF_00438">
    <property type="entry name" value="PSII_PsbM"/>
    <property type="match status" value="1"/>
</dbReference>
<comment type="subunit">
    <text evidence="8">PSII is composed of 1 copy each of membrane proteins PsbA, PsbB, PsbC, PsbD, PsbE, PsbF, PsbH, PsbI, PsbJ, PsbK, PsbL, PsbM, PsbT, PsbX, PsbY, PsbZ, Psb30/Ycf12, peripheral proteins PsbO, CyanoQ (PsbQ),PsbU, PsbV and a large number of cofactors. It forms dimeric complexes.</text>
</comment>
<dbReference type="InterPro" id="IPR007826">
    <property type="entry name" value="PSII_PsbM"/>
</dbReference>
<keyword evidence="4 8" id="KW-0812">Transmembrane</keyword>
<dbReference type="GO" id="GO:0031676">
    <property type="term" value="C:plasma membrane-derived thylakoid membrane"/>
    <property type="evidence" value="ECO:0007669"/>
    <property type="project" value="UniProtKB-SubCell"/>
</dbReference>
<comment type="function">
    <text evidence="8">One of the components of the core complex of photosystem II (PSII). PSII is a light-driven water:plastoquinone oxidoreductase that uses light energy to abstract electrons from H(2)O, generating O(2) and a proton gradient subsequently used for ATP formation. It consists of a core antenna complex that captures photons, and an electron transfer chain that converts photonic excitation into a charge separation. This subunit is found at the monomer-monomer interface.</text>
</comment>
<dbReference type="NCBIfam" id="TIGR03038">
    <property type="entry name" value="PS_II_psbM"/>
    <property type="match status" value="1"/>
</dbReference>
<sequence length="38" mass="4211">MQVNDLGFVASILFVLVPAVFLIILYIQTASREGRNDS</sequence>
<dbReference type="EMBL" id="MRCC01000012">
    <property type="protein sequence ID" value="OKH24618.1"/>
    <property type="molecule type" value="Genomic_DNA"/>
</dbReference>
<evidence type="ECO:0000313" key="10">
    <source>
        <dbReference type="Proteomes" id="UP000185984"/>
    </source>
</evidence>
<dbReference type="Pfam" id="PF05151">
    <property type="entry name" value="PsbM"/>
    <property type="match status" value="1"/>
</dbReference>
<protein>
    <recommendedName>
        <fullName evidence="8">Photosystem II reaction center protein M</fullName>
        <shortName evidence="8">PSII-M</shortName>
    </recommendedName>
</protein>
<keyword evidence="10" id="KW-1185">Reference proteome</keyword>
<evidence type="ECO:0000256" key="7">
    <source>
        <dbReference type="ARBA" id="ARBA00023276"/>
    </source>
</evidence>
<evidence type="ECO:0000256" key="4">
    <source>
        <dbReference type="ARBA" id="ARBA00022692"/>
    </source>
</evidence>
<keyword evidence="6 8" id="KW-0472">Membrane</keyword>
<dbReference type="InterPro" id="IPR037269">
    <property type="entry name" value="PSII_PsbM_sf"/>
</dbReference>
<dbReference type="GO" id="GO:0019684">
    <property type="term" value="P:photosynthesis, light reaction"/>
    <property type="evidence" value="ECO:0007669"/>
    <property type="project" value="InterPro"/>
</dbReference>
<keyword evidence="3 8" id="KW-0602">Photosynthesis</keyword>
<dbReference type="AlphaFoldDB" id="A0A1U7HM49"/>
<evidence type="ECO:0000256" key="6">
    <source>
        <dbReference type="ARBA" id="ARBA00023136"/>
    </source>
</evidence>
<reference evidence="9 10" key="1">
    <citation type="submission" date="2016-11" db="EMBL/GenBank/DDBJ databases">
        <title>Draft Genome Sequences of Nine Cyanobacterial Strains from Diverse Habitats.</title>
        <authorList>
            <person name="Zhu T."/>
            <person name="Hou S."/>
            <person name="Lu X."/>
            <person name="Hess W.R."/>
        </authorList>
    </citation>
    <scope>NUCLEOTIDE SEQUENCE [LARGE SCALE GENOMIC DNA]</scope>
    <source>
        <strain evidence="9 10">5.2 s.c.1</strain>
    </source>
</reference>
<dbReference type="OrthoDB" id="532820at2"/>
<keyword evidence="7 8" id="KW-0604">Photosystem II</keyword>
<name>A0A1U7HM49_9CHRO</name>
<evidence type="ECO:0000256" key="1">
    <source>
        <dbReference type="ARBA" id="ARBA00004167"/>
    </source>
</evidence>